<name>A0AAE1QU07_9SOLA</name>
<sequence length="139" mass="15277">MVYLLRGAGHLEEAPDLSVELYSIKLPTVRWTKTFSVGKGFGKSEPMKQGVFKDEMVPETLSNKYIEATEQNGISLMKEAFSDTVKVLVGREEHECESKRTSGFDMASPVATVFSSGAAQVRGPSDASQSVPRKIQDIF</sequence>
<comment type="caution">
    <text evidence="2">The sequence shown here is derived from an EMBL/GenBank/DDBJ whole genome shotgun (WGS) entry which is preliminary data.</text>
</comment>
<evidence type="ECO:0000313" key="3">
    <source>
        <dbReference type="Proteomes" id="UP001291623"/>
    </source>
</evidence>
<protein>
    <submittedName>
        <fullName evidence="2">Uncharacterized protein</fullName>
    </submittedName>
</protein>
<proteinExistence type="predicted"/>
<reference evidence="2" key="1">
    <citation type="submission" date="2023-12" db="EMBL/GenBank/DDBJ databases">
        <title>Genome assembly of Anisodus tanguticus.</title>
        <authorList>
            <person name="Wang Y.-J."/>
        </authorList>
    </citation>
    <scope>NUCLEOTIDE SEQUENCE</scope>
    <source>
        <strain evidence="2">KB-2021</strain>
        <tissue evidence="2">Leaf</tissue>
    </source>
</reference>
<evidence type="ECO:0000313" key="2">
    <source>
        <dbReference type="EMBL" id="KAK4339486.1"/>
    </source>
</evidence>
<accession>A0AAE1QU07</accession>
<evidence type="ECO:0000256" key="1">
    <source>
        <dbReference type="SAM" id="MobiDB-lite"/>
    </source>
</evidence>
<dbReference type="Proteomes" id="UP001291623">
    <property type="component" value="Unassembled WGS sequence"/>
</dbReference>
<dbReference type="AlphaFoldDB" id="A0AAE1QU07"/>
<feature type="region of interest" description="Disordered" evidence="1">
    <location>
        <begin position="118"/>
        <end position="139"/>
    </location>
</feature>
<gene>
    <name evidence="2" type="ORF">RND71_040948</name>
</gene>
<keyword evidence="3" id="KW-1185">Reference proteome</keyword>
<dbReference type="EMBL" id="JAVYJV010000023">
    <property type="protein sequence ID" value="KAK4339486.1"/>
    <property type="molecule type" value="Genomic_DNA"/>
</dbReference>
<organism evidence="2 3">
    <name type="scientific">Anisodus tanguticus</name>
    <dbReference type="NCBI Taxonomy" id="243964"/>
    <lineage>
        <taxon>Eukaryota</taxon>
        <taxon>Viridiplantae</taxon>
        <taxon>Streptophyta</taxon>
        <taxon>Embryophyta</taxon>
        <taxon>Tracheophyta</taxon>
        <taxon>Spermatophyta</taxon>
        <taxon>Magnoliopsida</taxon>
        <taxon>eudicotyledons</taxon>
        <taxon>Gunneridae</taxon>
        <taxon>Pentapetalae</taxon>
        <taxon>asterids</taxon>
        <taxon>lamiids</taxon>
        <taxon>Solanales</taxon>
        <taxon>Solanaceae</taxon>
        <taxon>Solanoideae</taxon>
        <taxon>Hyoscyameae</taxon>
        <taxon>Anisodus</taxon>
    </lineage>
</organism>